<dbReference type="InterPro" id="IPR001375">
    <property type="entry name" value="Peptidase_S9_cat"/>
</dbReference>
<dbReference type="Proteomes" id="UP001203423">
    <property type="component" value="Unassembled WGS sequence"/>
</dbReference>
<proteinExistence type="predicted"/>
<dbReference type="SUPFAM" id="SSF82171">
    <property type="entry name" value="DPP6 N-terminal domain-like"/>
    <property type="match status" value="1"/>
</dbReference>
<dbReference type="PANTHER" id="PTHR43056">
    <property type="entry name" value="PEPTIDASE S9 PROLYL OLIGOPEPTIDASE"/>
    <property type="match status" value="1"/>
</dbReference>
<dbReference type="RefSeq" id="WP_248942007.1">
    <property type="nucleotide sequence ID" value="NZ_JAKIKS010000095.1"/>
</dbReference>
<organism evidence="2 3">
    <name type="scientific">Shewanella surugensis</name>
    <dbReference type="NCBI Taxonomy" id="212020"/>
    <lineage>
        <taxon>Bacteria</taxon>
        <taxon>Pseudomonadati</taxon>
        <taxon>Pseudomonadota</taxon>
        <taxon>Gammaproteobacteria</taxon>
        <taxon>Alteromonadales</taxon>
        <taxon>Shewanellaceae</taxon>
        <taxon>Shewanella</taxon>
    </lineage>
</organism>
<dbReference type="InterPro" id="IPR011042">
    <property type="entry name" value="6-blade_b-propeller_TolB-like"/>
</dbReference>
<sequence length="678" mass="75860">MKQLLSARLGVIIWLLSSMTGCERLAQVEKEVVPEGVQVARYGSWESPLTAEDVYGLSDDITELQSIDDGIYFIQSDAAQQGRKSVKKLNIDGTVTDVINADFDVRTRVNEYGGAPVLGIGQSLFASKFSDQRLYRIAPNQEAVALTPLKTRYADCIFQTRGARLICVQEDHRQTGEPVTRLVGINVSYADKTKTLVSGADFYSSPILSPDQTHMAWIAWQHPNMPWDKTELWMADVDPKGEIVNPHRLIADSKGSITQPIFSPDGILYFVADFNNWWNLYRMNAKGRAEIVYDHEAEFAVPDWKMGNHNYAFESPTSLIASYSSKGVAGLVRVNIDTGVAEPIDVDFAEITQVIKGFDGVYFVGAKETPEKGIYKVQGRMAQLIYSPPLPVMDDDYISRGESMSFKSGNKKTAYGYFYPPKNPDFRGKEGIRPPLLVMLHSGPTNKASRAFRRDIQYWTSRGIAVFDLNYRGSSGFGRRYRNSLYGNWGKYDAEDAVRAAGFLVNKGLVDGTKLSIKGFREEGLSALSALAFYNTFKAGVIYSGISNVALFEKETHKFEASYIKHLVGKDNYYHDHTALFYLKGLAEPLLFIQGLNDIMIPAEQSKFIYKELKDKGVPIAYMEFKGDSPNLVTMKSKIEILHSELSFYGQVFGFTPAGNVTKLKFDNAKNLPPMLDK</sequence>
<name>A0ABT0LG01_9GAMM</name>
<dbReference type="EMBL" id="JAKIKS010000095">
    <property type="protein sequence ID" value="MCL1126590.1"/>
    <property type="molecule type" value="Genomic_DNA"/>
</dbReference>
<evidence type="ECO:0000259" key="1">
    <source>
        <dbReference type="Pfam" id="PF00326"/>
    </source>
</evidence>
<dbReference type="Gene3D" id="3.40.50.1820">
    <property type="entry name" value="alpha/beta hydrolase"/>
    <property type="match status" value="1"/>
</dbReference>
<comment type="caution">
    <text evidence="2">The sequence shown here is derived from an EMBL/GenBank/DDBJ whole genome shotgun (WGS) entry which is preliminary data.</text>
</comment>
<reference evidence="2 3" key="1">
    <citation type="submission" date="2022-01" db="EMBL/GenBank/DDBJ databases">
        <title>Whole genome-based taxonomy of the Shewanellaceae.</title>
        <authorList>
            <person name="Martin-Rodriguez A.J."/>
        </authorList>
    </citation>
    <scope>NUCLEOTIDE SEQUENCE [LARGE SCALE GENOMIC DNA]</scope>
    <source>
        <strain evidence="2 3">DSM 17177</strain>
    </source>
</reference>
<dbReference type="SUPFAM" id="SSF53474">
    <property type="entry name" value="alpha/beta-Hydrolases"/>
    <property type="match status" value="1"/>
</dbReference>
<evidence type="ECO:0000313" key="2">
    <source>
        <dbReference type="EMBL" id="MCL1126590.1"/>
    </source>
</evidence>
<feature type="domain" description="Peptidase S9 prolyl oligopeptidase catalytic" evidence="1">
    <location>
        <begin position="452"/>
        <end position="654"/>
    </location>
</feature>
<keyword evidence="3" id="KW-1185">Reference proteome</keyword>
<gene>
    <name evidence="2" type="ORF">L2764_19380</name>
</gene>
<dbReference type="InterPro" id="IPR029058">
    <property type="entry name" value="AB_hydrolase_fold"/>
</dbReference>
<dbReference type="InterPro" id="IPR050585">
    <property type="entry name" value="Xaa-Pro_dipeptidyl-ppase/CocE"/>
</dbReference>
<dbReference type="Pfam" id="PF00326">
    <property type="entry name" value="Peptidase_S9"/>
    <property type="match status" value="1"/>
</dbReference>
<evidence type="ECO:0000313" key="3">
    <source>
        <dbReference type="Proteomes" id="UP001203423"/>
    </source>
</evidence>
<accession>A0ABT0LG01</accession>
<dbReference type="PANTHER" id="PTHR43056:SF5">
    <property type="entry name" value="PEPTIDASE S9 PROLYL OLIGOPEPTIDASE CATALYTIC DOMAIN-CONTAINING PROTEIN"/>
    <property type="match status" value="1"/>
</dbReference>
<dbReference type="PROSITE" id="PS51257">
    <property type="entry name" value="PROKAR_LIPOPROTEIN"/>
    <property type="match status" value="1"/>
</dbReference>
<protein>
    <submittedName>
        <fullName evidence="2">Prolyl oligopeptidase family serine peptidase</fullName>
    </submittedName>
</protein>
<dbReference type="Gene3D" id="2.120.10.30">
    <property type="entry name" value="TolB, C-terminal domain"/>
    <property type="match status" value="1"/>
</dbReference>